<dbReference type="RefSeq" id="WP_152576968.1">
    <property type="nucleotide sequence ID" value="NZ_JAATJI010000001.1"/>
</dbReference>
<dbReference type="Proteomes" id="UP000481327">
    <property type="component" value="Unassembled WGS sequence"/>
</dbReference>
<protein>
    <submittedName>
        <fullName evidence="2">Uncharacterized protein</fullName>
    </submittedName>
</protein>
<keyword evidence="3" id="KW-1185">Reference proteome</keyword>
<reference evidence="2 3" key="1">
    <citation type="submission" date="2019-09" db="EMBL/GenBank/DDBJ databases">
        <title>Polymorphobacter sp. isolated from a lake in China.</title>
        <authorList>
            <person name="Liu Z."/>
        </authorList>
    </citation>
    <scope>NUCLEOTIDE SEQUENCE [LARGE SCALE GENOMIC DNA]</scope>
    <source>
        <strain evidence="2 3">D40P</strain>
    </source>
</reference>
<dbReference type="AlphaFoldDB" id="A0A7C9KVZ1"/>
<sequence>MASMLGLAAFLLAASATPVVSPLPLAELPTQKLAVNECALVLWDRATGRRIAMMLLNPEAIRVVSKGSALALPRKAGEGEAVAGFVPRAEYTDGTLRIVTDLAIVANDTPGSAIVRDGVISVTDSDGVEVVAPVAGIAGCNR</sequence>
<accession>A0A7C9KVZ1</accession>
<organism evidence="2 3">
    <name type="scientific">Sandarakinorhabdus fusca</name>
    <dbReference type="NCBI Taxonomy" id="1439888"/>
    <lineage>
        <taxon>Bacteria</taxon>
        <taxon>Pseudomonadati</taxon>
        <taxon>Pseudomonadota</taxon>
        <taxon>Alphaproteobacteria</taxon>
        <taxon>Sphingomonadales</taxon>
        <taxon>Sphingosinicellaceae</taxon>
        <taxon>Sandarakinorhabdus</taxon>
    </lineage>
</organism>
<name>A0A7C9KVZ1_9SPHN</name>
<dbReference type="OrthoDB" id="7595402at2"/>
<gene>
    <name evidence="2" type="ORF">F3168_04835</name>
</gene>
<feature type="signal peptide" evidence="1">
    <location>
        <begin position="1"/>
        <end position="21"/>
    </location>
</feature>
<keyword evidence="1" id="KW-0732">Signal</keyword>
<evidence type="ECO:0000313" key="2">
    <source>
        <dbReference type="EMBL" id="MQT16585.1"/>
    </source>
</evidence>
<proteinExistence type="predicted"/>
<feature type="chain" id="PRO_5028810810" evidence="1">
    <location>
        <begin position="22"/>
        <end position="142"/>
    </location>
</feature>
<evidence type="ECO:0000313" key="3">
    <source>
        <dbReference type="Proteomes" id="UP000481327"/>
    </source>
</evidence>
<evidence type="ECO:0000256" key="1">
    <source>
        <dbReference type="SAM" id="SignalP"/>
    </source>
</evidence>
<dbReference type="EMBL" id="WIOL01000001">
    <property type="protein sequence ID" value="MQT16585.1"/>
    <property type="molecule type" value="Genomic_DNA"/>
</dbReference>
<comment type="caution">
    <text evidence="2">The sequence shown here is derived from an EMBL/GenBank/DDBJ whole genome shotgun (WGS) entry which is preliminary data.</text>
</comment>